<dbReference type="GO" id="GO:0046872">
    <property type="term" value="F:metal ion binding"/>
    <property type="evidence" value="ECO:0007669"/>
    <property type="project" value="UniProtKB-KW"/>
</dbReference>
<dbReference type="SUPFAM" id="SSF56281">
    <property type="entry name" value="Metallo-hydrolase/oxidoreductase"/>
    <property type="match status" value="1"/>
</dbReference>
<dbReference type="OrthoDB" id="9802897at2"/>
<name>A0A1N7N9I7_9BACT</name>
<comment type="similarity">
    <text evidence="1">Belongs to the metallo-beta-lactamase superfamily.</text>
</comment>
<keyword evidence="2" id="KW-0479">Metal-binding</keyword>
<dbReference type="Gene3D" id="3.60.15.10">
    <property type="entry name" value="Ribonuclease Z/Hydroxyacylglutathione hydrolase-like"/>
    <property type="match status" value="1"/>
</dbReference>
<dbReference type="InterPro" id="IPR001279">
    <property type="entry name" value="Metallo-B-lactamas"/>
</dbReference>
<dbReference type="STRING" id="477680.SAMN05421788_102273"/>
<dbReference type="InterPro" id="IPR036866">
    <property type="entry name" value="RibonucZ/Hydroxyglut_hydro"/>
</dbReference>
<dbReference type="RefSeq" id="WP_076377904.1">
    <property type="nucleotide sequence ID" value="NZ_AP017422.1"/>
</dbReference>
<evidence type="ECO:0000256" key="2">
    <source>
        <dbReference type="ARBA" id="ARBA00022723"/>
    </source>
</evidence>
<dbReference type="EMBL" id="FTOR01000002">
    <property type="protein sequence ID" value="SIS95047.1"/>
    <property type="molecule type" value="Genomic_DNA"/>
</dbReference>
<evidence type="ECO:0000256" key="3">
    <source>
        <dbReference type="ARBA" id="ARBA00022801"/>
    </source>
</evidence>
<dbReference type="GO" id="GO:0016787">
    <property type="term" value="F:hydrolase activity"/>
    <property type="evidence" value="ECO:0007669"/>
    <property type="project" value="UniProtKB-KW"/>
</dbReference>
<keyword evidence="7" id="KW-1185">Reference proteome</keyword>
<dbReference type="AlphaFoldDB" id="A0A1N7N9I7"/>
<evidence type="ECO:0000313" key="6">
    <source>
        <dbReference type="EMBL" id="SIS95047.1"/>
    </source>
</evidence>
<evidence type="ECO:0000256" key="1">
    <source>
        <dbReference type="ARBA" id="ARBA00007749"/>
    </source>
</evidence>
<evidence type="ECO:0000313" key="7">
    <source>
        <dbReference type="Proteomes" id="UP000186917"/>
    </source>
</evidence>
<sequence length="234" mass="26692">MNIISASEGIFRLGSGKQFGRLDVAELANEKQAVKVSVTPFVVLSEGEVILLDTGLGSMVDGQPCIYNALHEAGIQPEQVTRILLSHLHKDHTNGIPLFPNATIYVNSKEYAFARTQEGNPSYNQSLLMQLPQQYKVHWMEETEGFINGEITYQVVGGHTPFHQVFWIRNNEGTTFYGGDNLPQAYYLKYHAAWKNDYDGKTAMELRLQWEKEARDENWSVLLYHDVNRDRIKL</sequence>
<evidence type="ECO:0000256" key="4">
    <source>
        <dbReference type="ARBA" id="ARBA00022833"/>
    </source>
</evidence>
<dbReference type="PANTHER" id="PTHR42978">
    <property type="entry name" value="QUORUM-QUENCHING LACTONASE YTNP-RELATED-RELATED"/>
    <property type="match status" value="1"/>
</dbReference>
<keyword evidence="4" id="KW-0862">Zinc</keyword>
<reference evidence="7" key="1">
    <citation type="submission" date="2017-01" db="EMBL/GenBank/DDBJ databases">
        <authorList>
            <person name="Varghese N."/>
            <person name="Submissions S."/>
        </authorList>
    </citation>
    <scope>NUCLEOTIDE SEQUENCE [LARGE SCALE GENOMIC DNA]</scope>
    <source>
        <strain evidence="7">DSM 21054</strain>
    </source>
</reference>
<gene>
    <name evidence="6" type="ORF">SAMN05421788_102273</name>
</gene>
<protein>
    <submittedName>
        <fullName evidence="6">Glyoxylase, beta-lactamase superfamily II</fullName>
    </submittedName>
</protein>
<organism evidence="6 7">
    <name type="scientific">Filimonas lacunae</name>
    <dbReference type="NCBI Taxonomy" id="477680"/>
    <lineage>
        <taxon>Bacteria</taxon>
        <taxon>Pseudomonadati</taxon>
        <taxon>Bacteroidota</taxon>
        <taxon>Chitinophagia</taxon>
        <taxon>Chitinophagales</taxon>
        <taxon>Chitinophagaceae</taxon>
        <taxon>Filimonas</taxon>
    </lineage>
</organism>
<proteinExistence type="inferred from homology"/>
<accession>A0A1N7N9I7</accession>
<evidence type="ECO:0000259" key="5">
    <source>
        <dbReference type="SMART" id="SM00849"/>
    </source>
</evidence>
<dbReference type="Pfam" id="PF00753">
    <property type="entry name" value="Lactamase_B"/>
    <property type="match status" value="1"/>
</dbReference>
<feature type="domain" description="Metallo-beta-lactamase" evidence="5">
    <location>
        <begin position="37"/>
        <end position="225"/>
    </location>
</feature>
<dbReference type="SMART" id="SM00849">
    <property type="entry name" value="Lactamase_B"/>
    <property type="match status" value="1"/>
</dbReference>
<dbReference type="InterPro" id="IPR051013">
    <property type="entry name" value="MBL_superfamily_lactonases"/>
</dbReference>
<dbReference type="Proteomes" id="UP000186917">
    <property type="component" value="Unassembled WGS sequence"/>
</dbReference>
<keyword evidence="3" id="KW-0378">Hydrolase</keyword>